<evidence type="ECO:0000256" key="1">
    <source>
        <dbReference type="ARBA" id="ARBA00004141"/>
    </source>
</evidence>
<dbReference type="PANTHER" id="PTHR31501">
    <property type="entry name" value="CALCIUM RELEASE-ACTIVATED CALCIUM CHANNEL PROTEIN 1"/>
    <property type="match status" value="1"/>
</dbReference>
<evidence type="ECO:0000256" key="4">
    <source>
        <dbReference type="ARBA" id="ARBA00022989"/>
    </source>
</evidence>
<evidence type="ECO:0000256" key="2">
    <source>
        <dbReference type="ARBA" id="ARBA00008062"/>
    </source>
</evidence>
<organism evidence="7 8">
    <name type="scientific">Symbiochloris irregularis</name>
    <dbReference type="NCBI Taxonomy" id="706552"/>
    <lineage>
        <taxon>Eukaryota</taxon>
        <taxon>Viridiplantae</taxon>
        <taxon>Chlorophyta</taxon>
        <taxon>core chlorophytes</taxon>
        <taxon>Trebouxiophyceae</taxon>
        <taxon>Trebouxiales</taxon>
        <taxon>Trebouxiaceae</taxon>
        <taxon>Symbiochloris</taxon>
    </lineage>
</organism>
<accession>A0AAW1PB67</accession>
<comment type="similarity">
    <text evidence="2">Belongs to the Orai family.</text>
</comment>
<sequence>MTLELIICRIALQRACEATGAFFTVNGQRAVDGTAEQLRTMGQLSALVAGFVMVAFIQFSFDPTSVAVPVLLGFGISNALTVGLNVSCMSMCTLILASIFKTYTSLISPEEQASFLAQCRQFALNYKPGDVPPKPPRSFHTHWETFCRAEWHRALTMFVVGIVCFMLNIIFASFIKFQGYEVPAILLSSAVGIFLLYYLAFGASWLLELTSGGYHDDSQTIEAEWLLKPMGLPFDWHLPPHVTTARGSDSFQPVAPTHLPVLTPEMGIEGTWRHEDMEQAAVDNAHMLWIHFVERQRNDMDERAEHLRGFSFVSGIVAGFIIASFLQVTFNPLQTSRGLQIAFAVTVGLTATLTTSSMATCSVILLSILKTGSSLVSEHEQAHFMSRCLTFFREYRLGDRPPAPRRTFRTHWELRCEIQWYRSFYLFSLGLVFFVCNLVTAGWIKFLPNKSAPACVTGILTLALIYIMVAQGRWVKHIFGRPPAFEGRYVEPMGLPFDWYLPPQGAVNVSRHFGKLRRFRRMTTWIPDTLRRTIGPEAS</sequence>
<dbReference type="InterPro" id="IPR012446">
    <property type="entry name" value="CRAC_channel"/>
</dbReference>
<comment type="subcellular location">
    <subcellularLocation>
        <location evidence="1">Membrane</location>
        <topology evidence="1">Multi-pass membrane protein</topology>
    </subcellularLocation>
</comment>
<gene>
    <name evidence="7" type="ORF">WJX73_009866</name>
</gene>
<feature type="transmembrane region" description="Helical" evidence="6">
    <location>
        <begin position="67"/>
        <end position="100"/>
    </location>
</feature>
<evidence type="ECO:0000313" key="8">
    <source>
        <dbReference type="Proteomes" id="UP001465755"/>
    </source>
</evidence>
<protein>
    <submittedName>
        <fullName evidence="7">Uncharacterized protein</fullName>
    </submittedName>
</protein>
<dbReference type="PANTHER" id="PTHR31501:SF7">
    <property type="entry name" value="CALCIUM RELEASE-ACTIVATED CALCIUM CHANNEL PROTEIN 1"/>
    <property type="match status" value="1"/>
</dbReference>
<dbReference type="InterPro" id="IPR038350">
    <property type="entry name" value="Orai_sf"/>
</dbReference>
<dbReference type="AlphaFoldDB" id="A0AAW1PB67"/>
<proteinExistence type="inferred from homology"/>
<evidence type="ECO:0000256" key="5">
    <source>
        <dbReference type="ARBA" id="ARBA00023136"/>
    </source>
</evidence>
<feature type="transmembrane region" description="Helical" evidence="6">
    <location>
        <begin position="424"/>
        <end position="444"/>
    </location>
</feature>
<feature type="transmembrane region" description="Helical" evidence="6">
    <location>
        <begin position="183"/>
        <end position="207"/>
    </location>
</feature>
<dbReference type="Pfam" id="PF07856">
    <property type="entry name" value="Orai-1"/>
    <property type="match status" value="2"/>
</dbReference>
<dbReference type="EMBL" id="JALJOQ010000034">
    <property type="protein sequence ID" value="KAK9807138.1"/>
    <property type="molecule type" value="Genomic_DNA"/>
</dbReference>
<evidence type="ECO:0000313" key="7">
    <source>
        <dbReference type="EMBL" id="KAK9807138.1"/>
    </source>
</evidence>
<feature type="transmembrane region" description="Helical" evidence="6">
    <location>
        <begin position="44"/>
        <end position="61"/>
    </location>
</feature>
<dbReference type="Gene3D" id="1.20.140.140">
    <property type="entry name" value="Calcium release-activated calcium channel protein Orai"/>
    <property type="match status" value="2"/>
</dbReference>
<evidence type="ECO:0000256" key="6">
    <source>
        <dbReference type="SAM" id="Phobius"/>
    </source>
</evidence>
<comment type="caution">
    <text evidence="7">The sequence shown here is derived from an EMBL/GenBank/DDBJ whole genome shotgun (WGS) entry which is preliminary data.</text>
</comment>
<keyword evidence="8" id="KW-1185">Reference proteome</keyword>
<feature type="transmembrane region" description="Helical" evidence="6">
    <location>
        <begin position="310"/>
        <end position="330"/>
    </location>
</feature>
<reference evidence="7 8" key="1">
    <citation type="journal article" date="2024" name="Nat. Commun.">
        <title>Phylogenomics reveals the evolutionary origins of lichenization in chlorophyte algae.</title>
        <authorList>
            <person name="Puginier C."/>
            <person name="Libourel C."/>
            <person name="Otte J."/>
            <person name="Skaloud P."/>
            <person name="Haon M."/>
            <person name="Grisel S."/>
            <person name="Petersen M."/>
            <person name="Berrin J.G."/>
            <person name="Delaux P.M."/>
            <person name="Dal Grande F."/>
            <person name="Keller J."/>
        </authorList>
    </citation>
    <scope>NUCLEOTIDE SEQUENCE [LARGE SCALE GENOMIC DNA]</scope>
    <source>
        <strain evidence="7 8">SAG 2036</strain>
    </source>
</reference>
<feature type="transmembrane region" description="Helical" evidence="6">
    <location>
        <begin position="450"/>
        <end position="469"/>
    </location>
</feature>
<feature type="transmembrane region" description="Helical" evidence="6">
    <location>
        <begin position="155"/>
        <end position="177"/>
    </location>
</feature>
<dbReference type="GO" id="GO:0016020">
    <property type="term" value="C:membrane"/>
    <property type="evidence" value="ECO:0007669"/>
    <property type="project" value="UniProtKB-SubCell"/>
</dbReference>
<name>A0AAW1PB67_9CHLO</name>
<keyword evidence="5 6" id="KW-0472">Membrane</keyword>
<keyword evidence="4 6" id="KW-1133">Transmembrane helix</keyword>
<evidence type="ECO:0000256" key="3">
    <source>
        <dbReference type="ARBA" id="ARBA00022692"/>
    </source>
</evidence>
<keyword evidence="3 6" id="KW-0812">Transmembrane</keyword>
<feature type="transmembrane region" description="Helical" evidence="6">
    <location>
        <begin position="342"/>
        <end position="369"/>
    </location>
</feature>
<dbReference type="Proteomes" id="UP001465755">
    <property type="component" value="Unassembled WGS sequence"/>
</dbReference>